<gene>
    <name evidence="1" type="ORF">WS72_28460</name>
</gene>
<evidence type="ECO:0000313" key="2">
    <source>
        <dbReference type="Proteomes" id="UP000070255"/>
    </source>
</evidence>
<reference evidence="1 2" key="1">
    <citation type="submission" date="2015-11" db="EMBL/GenBank/DDBJ databases">
        <authorList>
            <person name="Sahl J."/>
            <person name="Wagner D."/>
            <person name="Keim P."/>
        </authorList>
    </citation>
    <scope>NUCLEOTIDE SEQUENCE [LARGE SCALE GENOMIC DNA]</scope>
    <source>
        <strain evidence="1 2">BDU18</strain>
    </source>
</reference>
<dbReference type="SUPFAM" id="SSF141571">
    <property type="entry name" value="Pentapeptide repeat-like"/>
    <property type="match status" value="2"/>
</dbReference>
<dbReference type="Pfam" id="PF13599">
    <property type="entry name" value="Pentapeptide_4"/>
    <property type="match status" value="1"/>
</dbReference>
<comment type="caution">
    <text evidence="1">The sequence shown here is derived from an EMBL/GenBank/DDBJ whole genome shotgun (WGS) entry which is preliminary data.</text>
</comment>
<dbReference type="Gene3D" id="2.160.20.80">
    <property type="entry name" value="E3 ubiquitin-protein ligase SopA"/>
    <property type="match status" value="2"/>
</dbReference>
<dbReference type="PANTHER" id="PTHR42999">
    <property type="entry name" value="ANTIBIOTIC RESISTANCE PROTEIN MCBG"/>
    <property type="match status" value="1"/>
</dbReference>
<dbReference type="InterPro" id="IPR001646">
    <property type="entry name" value="5peptide_repeat"/>
</dbReference>
<dbReference type="EMBL" id="LNJQ01000004">
    <property type="protein sequence ID" value="KWZ38743.1"/>
    <property type="molecule type" value="Genomic_DNA"/>
</dbReference>
<evidence type="ECO:0000313" key="1">
    <source>
        <dbReference type="EMBL" id="KWZ38743.1"/>
    </source>
</evidence>
<proteinExistence type="predicted"/>
<accession>A0ABR5T693</accession>
<dbReference type="Pfam" id="PF00805">
    <property type="entry name" value="Pentapeptide"/>
    <property type="match status" value="1"/>
</dbReference>
<dbReference type="Proteomes" id="UP000070255">
    <property type="component" value="Unassembled WGS sequence"/>
</dbReference>
<dbReference type="RefSeq" id="WP_060355705.1">
    <property type="nucleotide sequence ID" value="NZ_LNJQ01000004.1"/>
</dbReference>
<sequence length="356" mass="39162">MSKIRSTVPPPPLPEVVEGQHYTLPQRDVALADTLFVDCHFDRVEWTGCRLSNLRFVNCTFDANRFDRCELMKLTYESSRLRASAWTQSALQGVSFSECEIEGGTWTGSLLKDVVCAQSKGARWLFDGVRGAHVSLVAGDYAGVTLRGGHWSDTSWIGSQLAELRLESVGLENLIAGQSGFQHAVLVECRGVNVRWIDSRIERLTVQGCELKQAAWSHSTWATGEIHASRLPLASFDHATVNGLTVTNSDLPQAIFDSASVSDSSLQGVRAQRIALRDAWLTRVNLSGAHLQQLDARGLHLERVDLRGADCRGGNLIGQLRPVWAAADTRDAVFEEATGADDQLWWQRVQPGARGV</sequence>
<dbReference type="InterPro" id="IPR052949">
    <property type="entry name" value="PA_immunity-related"/>
</dbReference>
<protein>
    <recommendedName>
        <fullName evidence="3">Pentapeptide repeat-containing protein</fullName>
    </recommendedName>
</protein>
<evidence type="ECO:0008006" key="3">
    <source>
        <dbReference type="Google" id="ProtNLM"/>
    </source>
</evidence>
<dbReference type="PANTHER" id="PTHR42999:SF1">
    <property type="entry name" value="PENTAPEPTIDE REPEAT-CONTAINING PROTEIN"/>
    <property type="match status" value="1"/>
</dbReference>
<keyword evidence="2" id="KW-1185">Reference proteome</keyword>
<name>A0ABR5T693_9BURK</name>
<organism evidence="1 2">
    <name type="scientific">Burkholderia savannae</name>
    <dbReference type="NCBI Taxonomy" id="1637837"/>
    <lineage>
        <taxon>Bacteria</taxon>
        <taxon>Pseudomonadati</taxon>
        <taxon>Pseudomonadota</taxon>
        <taxon>Betaproteobacteria</taxon>
        <taxon>Burkholderiales</taxon>
        <taxon>Burkholderiaceae</taxon>
        <taxon>Burkholderia</taxon>
        <taxon>pseudomallei group</taxon>
    </lineage>
</organism>